<accession>A0A396JQA7</accession>
<organism evidence="1">
    <name type="scientific">Medicago truncatula</name>
    <name type="common">Barrel medic</name>
    <name type="synonym">Medicago tribuloides</name>
    <dbReference type="NCBI Taxonomy" id="3880"/>
    <lineage>
        <taxon>Eukaryota</taxon>
        <taxon>Viridiplantae</taxon>
        <taxon>Streptophyta</taxon>
        <taxon>Embryophyta</taxon>
        <taxon>Tracheophyta</taxon>
        <taxon>Spermatophyta</taxon>
        <taxon>Magnoliopsida</taxon>
        <taxon>eudicotyledons</taxon>
        <taxon>Gunneridae</taxon>
        <taxon>Pentapetalae</taxon>
        <taxon>rosids</taxon>
        <taxon>fabids</taxon>
        <taxon>Fabales</taxon>
        <taxon>Fabaceae</taxon>
        <taxon>Papilionoideae</taxon>
        <taxon>50 kb inversion clade</taxon>
        <taxon>NPAAA clade</taxon>
        <taxon>Hologalegina</taxon>
        <taxon>IRL clade</taxon>
        <taxon>Trifolieae</taxon>
        <taxon>Medicago</taxon>
    </lineage>
</organism>
<name>A0A396JQA7_MEDTR</name>
<protein>
    <submittedName>
        <fullName evidence="1">Uncharacterized protein</fullName>
    </submittedName>
</protein>
<dbReference type="EMBL" id="PSQE01000001">
    <property type="protein sequence ID" value="RHN78428.1"/>
    <property type="molecule type" value="Genomic_DNA"/>
</dbReference>
<proteinExistence type="predicted"/>
<comment type="caution">
    <text evidence="1">The sequence shown here is derived from an EMBL/GenBank/DDBJ whole genome shotgun (WGS) entry which is preliminary data.</text>
</comment>
<dbReference type="Gramene" id="rna1982">
    <property type="protein sequence ID" value="RHN78428.1"/>
    <property type="gene ID" value="gene1982"/>
</dbReference>
<dbReference type="AlphaFoldDB" id="A0A396JQA7"/>
<dbReference type="Proteomes" id="UP000265566">
    <property type="component" value="Chromosome 1"/>
</dbReference>
<sequence length="51" mass="5988">MCGPIKRFFLPLEAAKKWGRRASVSCFYNLVFIEKCAIQKISLFMCKISQW</sequence>
<reference evidence="1" key="1">
    <citation type="journal article" date="2018" name="Nat. Plants">
        <title>Whole-genome landscape of Medicago truncatula symbiotic genes.</title>
        <authorList>
            <person name="Pecrix Y."/>
            <person name="Gamas P."/>
            <person name="Carrere S."/>
        </authorList>
    </citation>
    <scope>NUCLEOTIDE SEQUENCE</scope>
    <source>
        <tissue evidence="1">Leaves</tissue>
    </source>
</reference>
<evidence type="ECO:0000313" key="1">
    <source>
        <dbReference type="EMBL" id="RHN78428.1"/>
    </source>
</evidence>
<gene>
    <name evidence="1" type="ORF">MtrunA17_Chr1g0165391</name>
</gene>